<name>A0A4Y2Q5D1_ARAVE</name>
<reference evidence="1 2" key="1">
    <citation type="journal article" date="2019" name="Sci. Rep.">
        <title>Orb-weaving spider Araneus ventricosus genome elucidates the spidroin gene catalogue.</title>
        <authorList>
            <person name="Kono N."/>
            <person name="Nakamura H."/>
            <person name="Ohtoshi R."/>
            <person name="Moran D.A.P."/>
            <person name="Shinohara A."/>
            <person name="Yoshida Y."/>
            <person name="Fujiwara M."/>
            <person name="Mori M."/>
            <person name="Tomita M."/>
            <person name="Arakawa K."/>
        </authorList>
    </citation>
    <scope>NUCLEOTIDE SEQUENCE [LARGE SCALE GENOMIC DNA]</scope>
</reference>
<dbReference type="OrthoDB" id="8197165at2759"/>
<dbReference type="Proteomes" id="UP000499080">
    <property type="component" value="Unassembled WGS sequence"/>
</dbReference>
<evidence type="ECO:0000313" key="2">
    <source>
        <dbReference type="Proteomes" id="UP000499080"/>
    </source>
</evidence>
<comment type="caution">
    <text evidence="1">The sequence shown here is derived from an EMBL/GenBank/DDBJ whole genome shotgun (WGS) entry which is preliminary data.</text>
</comment>
<protein>
    <submittedName>
        <fullName evidence="1">Uncharacterized protein</fullName>
    </submittedName>
</protein>
<gene>
    <name evidence="1" type="ORF">AVEN_35294_1</name>
</gene>
<dbReference type="AlphaFoldDB" id="A0A4Y2Q5D1"/>
<keyword evidence="2" id="KW-1185">Reference proteome</keyword>
<dbReference type="EMBL" id="BGPR01012928">
    <property type="protein sequence ID" value="GBN58432.1"/>
    <property type="molecule type" value="Genomic_DNA"/>
</dbReference>
<accession>A0A4Y2Q5D1</accession>
<sequence length="124" mass="14671">MLKRRRIDCIYYTRTWNSFEFGKCCDKFEEQALVLMVDNGLSTRQYQRILEHAENLNCKLYPSYHKVKEAKQLCCPHSISMTETSAEIILQTLVDHTVSRICRIEFITEKLRLSTNNAFEVIMK</sequence>
<organism evidence="1 2">
    <name type="scientific">Araneus ventricosus</name>
    <name type="common">Orbweaver spider</name>
    <name type="synonym">Epeira ventricosa</name>
    <dbReference type="NCBI Taxonomy" id="182803"/>
    <lineage>
        <taxon>Eukaryota</taxon>
        <taxon>Metazoa</taxon>
        <taxon>Ecdysozoa</taxon>
        <taxon>Arthropoda</taxon>
        <taxon>Chelicerata</taxon>
        <taxon>Arachnida</taxon>
        <taxon>Araneae</taxon>
        <taxon>Araneomorphae</taxon>
        <taxon>Entelegynae</taxon>
        <taxon>Araneoidea</taxon>
        <taxon>Araneidae</taxon>
        <taxon>Araneus</taxon>
    </lineage>
</organism>
<evidence type="ECO:0000313" key="1">
    <source>
        <dbReference type="EMBL" id="GBN58432.1"/>
    </source>
</evidence>
<proteinExistence type="predicted"/>